<organism evidence="2 3">
    <name type="scientific">Seriola dumerili</name>
    <name type="common">Greater amberjack</name>
    <name type="synonym">Caranx dumerili</name>
    <dbReference type="NCBI Taxonomy" id="41447"/>
    <lineage>
        <taxon>Eukaryota</taxon>
        <taxon>Metazoa</taxon>
        <taxon>Chordata</taxon>
        <taxon>Craniata</taxon>
        <taxon>Vertebrata</taxon>
        <taxon>Euteleostomi</taxon>
        <taxon>Actinopterygii</taxon>
        <taxon>Neopterygii</taxon>
        <taxon>Teleostei</taxon>
        <taxon>Neoteleostei</taxon>
        <taxon>Acanthomorphata</taxon>
        <taxon>Carangaria</taxon>
        <taxon>Carangiformes</taxon>
        <taxon>Carangidae</taxon>
        <taxon>Seriola</taxon>
    </lineage>
</organism>
<reference evidence="2" key="1">
    <citation type="submission" date="2025-08" db="UniProtKB">
        <authorList>
            <consortium name="Ensembl"/>
        </authorList>
    </citation>
    <scope>IDENTIFICATION</scope>
</reference>
<dbReference type="STRING" id="41447.ENSSDUP00000029282"/>
<dbReference type="OMA" id="HINICPN"/>
<accession>A0A3B4VFF3</accession>
<evidence type="ECO:0000313" key="2">
    <source>
        <dbReference type="Ensembl" id="ENSSDUP00000029282.1"/>
    </source>
</evidence>
<keyword evidence="3" id="KW-1185">Reference proteome</keyword>
<dbReference type="AlphaFoldDB" id="A0A3B4VFF3"/>
<proteinExistence type="predicted"/>
<protein>
    <recommendedName>
        <fullName evidence="1">Reverse transcriptase domain-containing protein</fullName>
    </recommendedName>
</protein>
<sequence length="265" mass="30510">DKLRPLQRTEIIFLSTRQRCPASPVIFTLALEPLACAIRNNQNITGITLFNYDFKANLYADDILLTLSRPTLSVPHLMKLISDFSTFFGYKINWFKSEAISLNRLTHPSHLNSIPVAWRSEGMRYLGVNIRSPIDSIFESNGPKLLKTIRDDLNRWTNLPLSLWGRAEVLKMNVLPKLAFLFSAIPLEIPQKWFIEIDKSFSLFLRKGKKPRIGRKKLVVPRNKGGLGTQDVYAHYLSYNESRLKARLCNHVNSFFIFISQVKTN</sequence>
<dbReference type="InterPro" id="IPR000477">
    <property type="entry name" value="RT_dom"/>
</dbReference>
<reference evidence="2" key="2">
    <citation type="submission" date="2025-09" db="UniProtKB">
        <authorList>
            <consortium name="Ensembl"/>
        </authorList>
    </citation>
    <scope>IDENTIFICATION</scope>
</reference>
<dbReference type="Proteomes" id="UP000261420">
    <property type="component" value="Unplaced"/>
</dbReference>
<dbReference type="GeneTree" id="ENSGT01150000286925"/>
<evidence type="ECO:0000313" key="3">
    <source>
        <dbReference type="Proteomes" id="UP000261420"/>
    </source>
</evidence>
<dbReference type="PROSITE" id="PS50878">
    <property type="entry name" value="RT_POL"/>
    <property type="match status" value="1"/>
</dbReference>
<feature type="domain" description="Reverse transcriptase" evidence="1">
    <location>
        <begin position="1"/>
        <end position="130"/>
    </location>
</feature>
<evidence type="ECO:0000259" key="1">
    <source>
        <dbReference type="PROSITE" id="PS50878"/>
    </source>
</evidence>
<dbReference type="PANTHER" id="PTHR31635">
    <property type="entry name" value="REVERSE TRANSCRIPTASE DOMAIN-CONTAINING PROTEIN-RELATED"/>
    <property type="match status" value="1"/>
</dbReference>
<dbReference type="PANTHER" id="PTHR31635:SF196">
    <property type="entry name" value="REVERSE TRANSCRIPTASE DOMAIN-CONTAINING PROTEIN-RELATED"/>
    <property type="match status" value="1"/>
</dbReference>
<dbReference type="Pfam" id="PF00078">
    <property type="entry name" value="RVT_1"/>
    <property type="match status" value="1"/>
</dbReference>
<name>A0A3B4VFF3_SERDU</name>
<dbReference type="Ensembl" id="ENSSDUT00000029777.1">
    <property type="protein sequence ID" value="ENSSDUP00000029282.1"/>
    <property type="gene ID" value="ENSSDUG00000021106.1"/>
</dbReference>